<evidence type="ECO:0000313" key="3">
    <source>
        <dbReference type="Proteomes" id="UP000199473"/>
    </source>
</evidence>
<name>A0A1I4DEL2_9PROT</name>
<reference evidence="2 3" key="1">
    <citation type="submission" date="2016-10" db="EMBL/GenBank/DDBJ databases">
        <authorList>
            <person name="de Groot N.N."/>
        </authorList>
    </citation>
    <scope>NUCLEOTIDE SEQUENCE [LARGE SCALE GENOMIC DNA]</scope>
    <source>
        <strain evidence="2 3">DSM 19981</strain>
    </source>
</reference>
<organism evidence="2 3">
    <name type="scientific">Falsiroseomonas stagni DSM 19981</name>
    <dbReference type="NCBI Taxonomy" id="1123062"/>
    <lineage>
        <taxon>Bacteria</taxon>
        <taxon>Pseudomonadati</taxon>
        <taxon>Pseudomonadota</taxon>
        <taxon>Alphaproteobacteria</taxon>
        <taxon>Acetobacterales</taxon>
        <taxon>Roseomonadaceae</taxon>
        <taxon>Falsiroseomonas</taxon>
    </lineage>
</organism>
<keyword evidence="1" id="KW-0732">Signal</keyword>
<dbReference type="EMBL" id="FOSQ01000010">
    <property type="protein sequence ID" value="SFK91483.1"/>
    <property type="molecule type" value="Genomic_DNA"/>
</dbReference>
<gene>
    <name evidence="2" type="ORF">SAMN02745775_110163</name>
</gene>
<feature type="chain" id="PRO_5011510197" description="Lipoprotein" evidence="1">
    <location>
        <begin position="20"/>
        <end position="127"/>
    </location>
</feature>
<evidence type="ECO:0000313" key="2">
    <source>
        <dbReference type="EMBL" id="SFK91483.1"/>
    </source>
</evidence>
<evidence type="ECO:0008006" key="4">
    <source>
        <dbReference type="Google" id="ProtNLM"/>
    </source>
</evidence>
<proteinExistence type="predicted"/>
<accession>A0A1I4DEL2</accession>
<evidence type="ECO:0000256" key="1">
    <source>
        <dbReference type="SAM" id="SignalP"/>
    </source>
</evidence>
<dbReference type="OrthoDB" id="7274433at2"/>
<dbReference type="STRING" id="1123062.SAMN02745775_110163"/>
<feature type="signal peptide" evidence="1">
    <location>
        <begin position="1"/>
        <end position="19"/>
    </location>
</feature>
<dbReference type="Proteomes" id="UP000199473">
    <property type="component" value="Unassembled WGS sequence"/>
</dbReference>
<dbReference type="AlphaFoldDB" id="A0A1I4DEL2"/>
<dbReference type="RefSeq" id="WP_139226143.1">
    <property type="nucleotide sequence ID" value="NZ_FOSQ01000010.1"/>
</dbReference>
<sequence length="127" mass="13390">MIRRGALGVLAGAALMLGACTPQQPQQVVVVQQPVSQACDTSFVVVNNSGATVERLYFSHSSLGGWGNDQLGQSVLPPGRQVSYRAANTGNYDFRVVWTNGRAAEIRGVNVCRASRITVTNGGLLAS</sequence>
<protein>
    <recommendedName>
        <fullName evidence="4">Lipoprotein</fullName>
    </recommendedName>
</protein>
<dbReference type="PROSITE" id="PS51257">
    <property type="entry name" value="PROKAR_LIPOPROTEIN"/>
    <property type="match status" value="1"/>
</dbReference>
<keyword evidence="3" id="KW-1185">Reference proteome</keyword>